<comment type="caution">
    <text evidence="5">The sequence shown here is derived from an EMBL/GenBank/DDBJ whole genome shotgun (WGS) entry which is preliminary data.</text>
</comment>
<feature type="compositionally biased region" description="Low complexity" evidence="4">
    <location>
        <begin position="687"/>
        <end position="703"/>
    </location>
</feature>
<keyword evidence="2 3" id="KW-0040">ANK repeat</keyword>
<dbReference type="PANTHER" id="PTHR24126">
    <property type="entry name" value="ANKYRIN REPEAT, PH AND SEC7 DOMAIN CONTAINING PROTEIN SECG-RELATED"/>
    <property type="match status" value="1"/>
</dbReference>
<feature type="region of interest" description="Disordered" evidence="4">
    <location>
        <begin position="684"/>
        <end position="716"/>
    </location>
</feature>
<dbReference type="STRING" id="97331.A0A437A337"/>
<keyword evidence="6" id="KW-1185">Reference proteome</keyword>
<evidence type="ECO:0000256" key="2">
    <source>
        <dbReference type="ARBA" id="ARBA00023043"/>
    </source>
</evidence>
<dbReference type="PROSITE" id="PS50088">
    <property type="entry name" value="ANK_REPEAT"/>
    <property type="match status" value="3"/>
</dbReference>
<feature type="repeat" description="ANK" evidence="3">
    <location>
        <begin position="389"/>
        <end position="424"/>
    </location>
</feature>
<dbReference type="InterPro" id="IPR036770">
    <property type="entry name" value="Ankyrin_rpt-contain_sf"/>
</dbReference>
<dbReference type="EMBL" id="SAEB01000006">
    <property type="protein sequence ID" value="RVD85541.1"/>
    <property type="molecule type" value="Genomic_DNA"/>
</dbReference>
<feature type="repeat" description="ANK" evidence="3">
    <location>
        <begin position="352"/>
        <end position="384"/>
    </location>
</feature>
<proteinExistence type="predicted"/>
<protein>
    <submittedName>
        <fullName evidence="5">Uncharacterized protein</fullName>
    </submittedName>
</protein>
<dbReference type="RefSeq" id="XP_067491085.1">
    <property type="nucleotide sequence ID" value="XM_067632858.1"/>
</dbReference>
<dbReference type="Proteomes" id="UP000283090">
    <property type="component" value="Unassembled WGS sequence"/>
</dbReference>
<dbReference type="PRINTS" id="PR01415">
    <property type="entry name" value="ANKYRIN"/>
</dbReference>
<dbReference type="PROSITE" id="PS50297">
    <property type="entry name" value="ANK_REP_REGION"/>
    <property type="match status" value="3"/>
</dbReference>
<dbReference type="InterPro" id="IPR002110">
    <property type="entry name" value="Ankyrin_rpt"/>
</dbReference>
<accession>A0A437A337</accession>
<organism evidence="5 6">
    <name type="scientific">Arthrobotrys flagrans</name>
    <name type="common">Nematode-trapping fungus</name>
    <name type="synonym">Trichothecium flagrans</name>
    <dbReference type="NCBI Taxonomy" id="97331"/>
    <lineage>
        <taxon>Eukaryota</taxon>
        <taxon>Fungi</taxon>
        <taxon>Dikarya</taxon>
        <taxon>Ascomycota</taxon>
        <taxon>Pezizomycotina</taxon>
        <taxon>Orbiliomycetes</taxon>
        <taxon>Orbiliales</taxon>
        <taxon>Orbiliaceae</taxon>
        <taxon>Arthrobotrys</taxon>
    </lineage>
</organism>
<dbReference type="SMART" id="SM00248">
    <property type="entry name" value="ANK"/>
    <property type="match status" value="6"/>
</dbReference>
<dbReference type="VEuPathDB" id="FungiDB:DFL_003861"/>
<evidence type="ECO:0000256" key="3">
    <source>
        <dbReference type="PROSITE-ProRule" id="PRU00023"/>
    </source>
</evidence>
<gene>
    <name evidence="5" type="ORF">DFL_003861</name>
</gene>
<dbReference type="AlphaFoldDB" id="A0A437A337"/>
<dbReference type="SUPFAM" id="SSF48403">
    <property type="entry name" value="Ankyrin repeat"/>
    <property type="match status" value="1"/>
</dbReference>
<evidence type="ECO:0000313" key="6">
    <source>
        <dbReference type="Proteomes" id="UP000283090"/>
    </source>
</evidence>
<evidence type="ECO:0000313" key="5">
    <source>
        <dbReference type="EMBL" id="RVD85541.1"/>
    </source>
</evidence>
<dbReference type="OrthoDB" id="366390at2759"/>
<sequence>MGIIQKIHTSIQDDFRDEVVEILTRRSEGMFLWLSLALNSLEDSAIWDINAIKERLQSIPFDVQAIYGKLFEAADPKMRTLLGWVFLAGRPLKIDEALTIFALENKPKSVKDMKKNIMSPVSLRGSIGGPMKAFLTLQEDDTICAAHPSVKEFIDDILNNQQQQSQKLVTGIVRVGVHKQMAAACVAYLNLEEVQALSVPKPPVDNNGMIDKKKLEKEVEKYLEKYQFLDYSIRYLGLHLRESGKDEIKDSAQGIDNLFDKNSSALRNWVQGYDLLVRCTQGKYTGSSSGLSTLFIAARLNLTSLAEHSISSSGLQTALASGFSLPGLKSLAGGIASVSMVREQMLNLPDLKGWCALHVAADSEAEEVLCWLLEKGASVDSITKGFIRPGRTALHFASSKPSDVGSRMVEALIKKGANVRQPTTLGGNTPLHYAVQSGSVDTVKLLLRKPASKSLGADPNAANYSGITALHKAVAIPGLEEIVETLLGNNTTDPEKTTAIDKVGFAREVKSAKLTTVLKTVATSNPTSMLKAATDAVRGVAMNQSALHIAVGCKGTEETTKKLLDWYHRNEQKPTSKDSMGYTALHSAASGVGCATHLKLLIDSKKLDVNALDNNGGTPLILYMKNVSQRRKELGELEPLKEALDMLLSAGADTRIKDKDGKTAMDFAELAGLEWAVQRLKTAAGIPTTPDSSSPVESPVSSPKKPKTGRFGFRFG</sequence>
<reference evidence="5 6" key="1">
    <citation type="submission" date="2019-01" db="EMBL/GenBank/DDBJ databases">
        <title>Intercellular communication is required for trap formation in the nematode-trapping fungus Duddingtonia flagrans.</title>
        <authorList>
            <person name="Youssar L."/>
            <person name="Wernet V."/>
            <person name="Hensel N."/>
            <person name="Hildebrandt H.-G."/>
            <person name="Fischer R."/>
        </authorList>
    </citation>
    <scope>NUCLEOTIDE SEQUENCE [LARGE SCALE GENOMIC DNA]</scope>
    <source>
        <strain evidence="5 6">CBS H-5679</strain>
    </source>
</reference>
<dbReference type="Pfam" id="PF00023">
    <property type="entry name" value="Ank"/>
    <property type="match status" value="1"/>
</dbReference>
<dbReference type="Gene3D" id="1.25.40.20">
    <property type="entry name" value="Ankyrin repeat-containing domain"/>
    <property type="match status" value="2"/>
</dbReference>
<evidence type="ECO:0000256" key="4">
    <source>
        <dbReference type="SAM" id="MobiDB-lite"/>
    </source>
</evidence>
<evidence type="ECO:0000256" key="1">
    <source>
        <dbReference type="ARBA" id="ARBA00022737"/>
    </source>
</evidence>
<name>A0A437A337_ARTFL</name>
<dbReference type="Pfam" id="PF12796">
    <property type="entry name" value="Ank_2"/>
    <property type="match status" value="2"/>
</dbReference>
<dbReference type="PANTHER" id="PTHR24126:SF14">
    <property type="entry name" value="ANK_REP_REGION DOMAIN-CONTAINING PROTEIN"/>
    <property type="match status" value="1"/>
</dbReference>
<dbReference type="GeneID" id="93586172"/>
<feature type="repeat" description="ANK" evidence="3">
    <location>
        <begin position="426"/>
        <end position="458"/>
    </location>
</feature>
<keyword evidence="1" id="KW-0677">Repeat</keyword>